<evidence type="ECO:0000313" key="3">
    <source>
        <dbReference type="Proteomes" id="UP001497482"/>
    </source>
</evidence>
<accession>A0AAV2LX89</accession>
<keyword evidence="3" id="KW-1185">Reference proteome</keyword>
<dbReference type="AlphaFoldDB" id="A0AAV2LX89"/>
<gene>
    <name evidence="2" type="ORF">KC01_LOCUS32992</name>
</gene>
<sequence length="105" mass="11252">MGQIALFPAQWPTGSVGLGPAGRTVAVLCCGRGAIWHGAVCHVGRSHCPRVNSQTLIKPAAPAHSSCAHPRPRGTETRRQVTMETRGSDETGMRKWYPSETLASF</sequence>
<organism evidence="2 3">
    <name type="scientific">Knipowitschia caucasica</name>
    <name type="common">Caucasian dwarf goby</name>
    <name type="synonym">Pomatoschistus caucasicus</name>
    <dbReference type="NCBI Taxonomy" id="637954"/>
    <lineage>
        <taxon>Eukaryota</taxon>
        <taxon>Metazoa</taxon>
        <taxon>Chordata</taxon>
        <taxon>Craniata</taxon>
        <taxon>Vertebrata</taxon>
        <taxon>Euteleostomi</taxon>
        <taxon>Actinopterygii</taxon>
        <taxon>Neopterygii</taxon>
        <taxon>Teleostei</taxon>
        <taxon>Neoteleostei</taxon>
        <taxon>Acanthomorphata</taxon>
        <taxon>Gobiaria</taxon>
        <taxon>Gobiiformes</taxon>
        <taxon>Gobioidei</taxon>
        <taxon>Gobiidae</taxon>
        <taxon>Gobiinae</taxon>
        <taxon>Knipowitschia</taxon>
    </lineage>
</organism>
<dbReference type="Proteomes" id="UP001497482">
    <property type="component" value="Chromosome 5"/>
</dbReference>
<dbReference type="EMBL" id="OZ035827">
    <property type="protein sequence ID" value="CAL1605654.1"/>
    <property type="molecule type" value="Genomic_DNA"/>
</dbReference>
<feature type="region of interest" description="Disordered" evidence="1">
    <location>
        <begin position="60"/>
        <end position="105"/>
    </location>
</feature>
<evidence type="ECO:0000313" key="2">
    <source>
        <dbReference type="EMBL" id="CAL1605654.1"/>
    </source>
</evidence>
<proteinExistence type="predicted"/>
<feature type="compositionally biased region" description="Low complexity" evidence="1">
    <location>
        <begin position="60"/>
        <end position="69"/>
    </location>
</feature>
<protein>
    <submittedName>
        <fullName evidence="2">Uncharacterized protein</fullName>
    </submittedName>
</protein>
<name>A0AAV2LX89_KNICA</name>
<reference evidence="2 3" key="1">
    <citation type="submission" date="2024-04" db="EMBL/GenBank/DDBJ databases">
        <authorList>
            <person name="Waldvogel A.-M."/>
            <person name="Schoenle A."/>
        </authorList>
    </citation>
    <scope>NUCLEOTIDE SEQUENCE [LARGE SCALE GENOMIC DNA]</scope>
</reference>
<feature type="compositionally biased region" description="Basic and acidic residues" evidence="1">
    <location>
        <begin position="73"/>
        <end position="93"/>
    </location>
</feature>
<evidence type="ECO:0000256" key="1">
    <source>
        <dbReference type="SAM" id="MobiDB-lite"/>
    </source>
</evidence>